<dbReference type="Gene3D" id="3.40.50.720">
    <property type="entry name" value="NAD(P)-binding Rossmann-like Domain"/>
    <property type="match status" value="1"/>
</dbReference>
<comment type="similarity">
    <text evidence="2">Belongs to the fgaFS/easG family.</text>
</comment>
<dbReference type="Proteomes" id="UP001302745">
    <property type="component" value="Unassembled WGS sequence"/>
</dbReference>
<keyword evidence="4" id="KW-0560">Oxidoreductase</keyword>
<feature type="domain" description="NmrA-like" evidence="5">
    <location>
        <begin position="10"/>
        <end position="267"/>
    </location>
</feature>
<proteinExistence type="inferred from homology"/>
<evidence type="ECO:0000313" key="6">
    <source>
        <dbReference type="EMBL" id="KAK4157824.1"/>
    </source>
</evidence>
<accession>A0AAN7A1D9</accession>
<dbReference type="AlphaFoldDB" id="A0AAN7A1D9"/>
<dbReference type="GO" id="GO:0009820">
    <property type="term" value="P:alkaloid metabolic process"/>
    <property type="evidence" value="ECO:0007669"/>
    <property type="project" value="UniProtKB-KW"/>
</dbReference>
<dbReference type="NCBIfam" id="TIGR03649">
    <property type="entry name" value="ergot_EASG"/>
    <property type="match status" value="1"/>
</dbReference>
<evidence type="ECO:0000256" key="4">
    <source>
        <dbReference type="ARBA" id="ARBA00023002"/>
    </source>
</evidence>
<sequence length="308" mass="33510">MSAPTPPPAVLVLGGTGTVGSRIVSQLLSSQSAHPTTILVASRNGNGDNNPKSDPNLQNISFDWHDTDTWTNPFSTAAGPVKISAVYLIAPPSLNASSLMTEFIDFARERGVRRFVLQSASSIEAGGPAMGKVHGFLRELGQRGEVEWAVLRPTWFQQNFATQPLHLRGIKEESKIYSATGEGRIPWVSADDIAAVAVRALTDAEPPNTEYLVLGPELLSYDEIAAILSKILGRRIVHVDLAPAELEKRYQDFGMPEDYARMMSAMDTSIKFGAENRTNDAILVMTGAAPRKFGDFAKSVKEVWEQQA</sequence>
<dbReference type="InterPro" id="IPR051604">
    <property type="entry name" value="Ergot_Alk_Oxidoreductase"/>
</dbReference>
<evidence type="ECO:0000256" key="2">
    <source>
        <dbReference type="ARBA" id="ARBA00005372"/>
    </source>
</evidence>
<keyword evidence="3" id="KW-0017">Alkaloid metabolism</keyword>
<dbReference type="PANTHER" id="PTHR43162">
    <property type="match status" value="1"/>
</dbReference>
<evidence type="ECO:0000259" key="5">
    <source>
        <dbReference type="Pfam" id="PF05368"/>
    </source>
</evidence>
<dbReference type="PANTHER" id="PTHR43162:SF1">
    <property type="entry name" value="PRESTALK A DIFFERENTIATION PROTEIN A"/>
    <property type="match status" value="1"/>
</dbReference>
<comment type="pathway">
    <text evidence="1">Alkaloid biosynthesis; ergot alkaloid biosynthesis.</text>
</comment>
<gene>
    <name evidence="6" type="ORF">C8A00DRAFT_39833</name>
</gene>
<dbReference type="EMBL" id="MU856845">
    <property type="protein sequence ID" value="KAK4157824.1"/>
    <property type="molecule type" value="Genomic_DNA"/>
</dbReference>
<protein>
    <recommendedName>
        <fullName evidence="5">NmrA-like domain-containing protein</fullName>
    </recommendedName>
</protein>
<reference evidence="6" key="1">
    <citation type="journal article" date="2023" name="Mol. Phylogenet. Evol.">
        <title>Genome-scale phylogeny and comparative genomics of the fungal order Sordariales.</title>
        <authorList>
            <person name="Hensen N."/>
            <person name="Bonometti L."/>
            <person name="Westerberg I."/>
            <person name="Brannstrom I.O."/>
            <person name="Guillou S."/>
            <person name="Cros-Aarteil S."/>
            <person name="Calhoun S."/>
            <person name="Haridas S."/>
            <person name="Kuo A."/>
            <person name="Mondo S."/>
            <person name="Pangilinan J."/>
            <person name="Riley R."/>
            <person name="LaButti K."/>
            <person name="Andreopoulos B."/>
            <person name="Lipzen A."/>
            <person name="Chen C."/>
            <person name="Yan M."/>
            <person name="Daum C."/>
            <person name="Ng V."/>
            <person name="Clum A."/>
            <person name="Steindorff A."/>
            <person name="Ohm R.A."/>
            <person name="Martin F."/>
            <person name="Silar P."/>
            <person name="Natvig D.O."/>
            <person name="Lalanne C."/>
            <person name="Gautier V."/>
            <person name="Ament-Velasquez S.L."/>
            <person name="Kruys A."/>
            <person name="Hutchinson M.I."/>
            <person name="Powell A.J."/>
            <person name="Barry K."/>
            <person name="Miller A.N."/>
            <person name="Grigoriev I.V."/>
            <person name="Debuchy R."/>
            <person name="Gladieux P."/>
            <person name="Hiltunen Thoren M."/>
            <person name="Johannesson H."/>
        </authorList>
    </citation>
    <scope>NUCLEOTIDE SEQUENCE</scope>
    <source>
        <strain evidence="6">CBS 538.74</strain>
    </source>
</reference>
<dbReference type="InterPro" id="IPR019901">
    <property type="entry name" value="Ergot_alkaloid_biosynthesis"/>
</dbReference>
<name>A0AAN7A1D9_9PEZI</name>
<dbReference type="Pfam" id="PF05368">
    <property type="entry name" value="NmrA"/>
    <property type="match status" value="1"/>
</dbReference>
<dbReference type="SUPFAM" id="SSF51735">
    <property type="entry name" value="NAD(P)-binding Rossmann-fold domains"/>
    <property type="match status" value="1"/>
</dbReference>
<comment type="caution">
    <text evidence="6">The sequence shown here is derived from an EMBL/GenBank/DDBJ whole genome shotgun (WGS) entry which is preliminary data.</text>
</comment>
<organism evidence="6 7">
    <name type="scientific">Chaetomidium leptoderma</name>
    <dbReference type="NCBI Taxonomy" id="669021"/>
    <lineage>
        <taxon>Eukaryota</taxon>
        <taxon>Fungi</taxon>
        <taxon>Dikarya</taxon>
        <taxon>Ascomycota</taxon>
        <taxon>Pezizomycotina</taxon>
        <taxon>Sordariomycetes</taxon>
        <taxon>Sordariomycetidae</taxon>
        <taxon>Sordariales</taxon>
        <taxon>Chaetomiaceae</taxon>
        <taxon>Chaetomidium</taxon>
    </lineage>
</organism>
<evidence type="ECO:0000256" key="3">
    <source>
        <dbReference type="ARBA" id="ARBA00022589"/>
    </source>
</evidence>
<evidence type="ECO:0000313" key="7">
    <source>
        <dbReference type="Proteomes" id="UP001302745"/>
    </source>
</evidence>
<keyword evidence="7" id="KW-1185">Reference proteome</keyword>
<dbReference type="InterPro" id="IPR036291">
    <property type="entry name" value="NAD(P)-bd_dom_sf"/>
</dbReference>
<reference evidence="6" key="2">
    <citation type="submission" date="2023-05" db="EMBL/GenBank/DDBJ databases">
        <authorList>
            <consortium name="Lawrence Berkeley National Laboratory"/>
            <person name="Steindorff A."/>
            <person name="Hensen N."/>
            <person name="Bonometti L."/>
            <person name="Westerberg I."/>
            <person name="Brannstrom I.O."/>
            <person name="Guillou S."/>
            <person name="Cros-Aarteil S."/>
            <person name="Calhoun S."/>
            <person name="Haridas S."/>
            <person name="Kuo A."/>
            <person name="Mondo S."/>
            <person name="Pangilinan J."/>
            <person name="Riley R."/>
            <person name="Labutti K."/>
            <person name="Andreopoulos B."/>
            <person name="Lipzen A."/>
            <person name="Chen C."/>
            <person name="Yanf M."/>
            <person name="Daum C."/>
            <person name="Ng V."/>
            <person name="Clum A."/>
            <person name="Ohm R."/>
            <person name="Martin F."/>
            <person name="Silar P."/>
            <person name="Natvig D."/>
            <person name="Lalanne C."/>
            <person name="Gautier V."/>
            <person name="Ament-Velasquez S.L."/>
            <person name="Kruys A."/>
            <person name="Hutchinson M.I."/>
            <person name="Powell A.J."/>
            <person name="Barry K."/>
            <person name="Miller A.N."/>
            <person name="Grigoriev I.V."/>
            <person name="Debuchy R."/>
            <person name="Gladieux P."/>
            <person name="Thoren M.H."/>
            <person name="Johannesson H."/>
        </authorList>
    </citation>
    <scope>NUCLEOTIDE SEQUENCE</scope>
    <source>
        <strain evidence="6">CBS 538.74</strain>
    </source>
</reference>
<evidence type="ECO:0000256" key="1">
    <source>
        <dbReference type="ARBA" id="ARBA00005107"/>
    </source>
</evidence>
<dbReference type="GO" id="GO:0016491">
    <property type="term" value="F:oxidoreductase activity"/>
    <property type="evidence" value="ECO:0007669"/>
    <property type="project" value="UniProtKB-KW"/>
</dbReference>
<dbReference type="Gene3D" id="3.90.25.10">
    <property type="entry name" value="UDP-galactose 4-epimerase, domain 1"/>
    <property type="match status" value="1"/>
</dbReference>
<dbReference type="InterPro" id="IPR008030">
    <property type="entry name" value="NmrA-like"/>
</dbReference>